<evidence type="ECO:0000313" key="3">
    <source>
        <dbReference type="Proteomes" id="UP001151079"/>
    </source>
</evidence>
<reference evidence="2" key="1">
    <citation type="submission" date="2022-10" db="EMBL/GenBank/DDBJ databases">
        <title>Two novel species of Flavobacterium.</title>
        <authorList>
            <person name="Liu Q."/>
            <person name="Xin Y.-H."/>
        </authorList>
    </citation>
    <scope>NUCLEOTIDE SEQUENCE</scope>
    <source>
        <strain evidence="2">LS1R49</strain>
    </source>
</reference>
<name>A0A9X2YVV5_9FLAO</name>
<sequence length="878" mass="98825">MGDNKLHIIPILEKGQSYDASLGSIVLPKAAFFSVTIKEYQEDEKKIKVLEEKKKASKEFAIKKWEEHAKVGWNKKKLEENYKHNIQDWETFDKQSLALTKKYEDVNWCWQLVGKKVDYKDISHNKSFGKGVSQIKTTGKQRIVFPELLVGGGLAWLEAFHENEGAVGKIPYGVYIQAKGVPKIIQTEWTNVEYKPIKGSVGFMSKVILHVYTVAMYGQEVEIKLINKNLIKSNDDLHISGAPAFRRGVDILKVKKNDIGKLGISDSLTKSEQNTTNNSVEQEQYTQKIEIEVLIDATWEKVGKELKIFPVIKSMKTGTYFEDFDTDFLDVEANSLILTSPIEVSNKPVIIGEVATNVAAFHPCQYTEITLEYEKDEKPIEIFKENSGVGQNPNIEIGLILGSVPKKFNIKVDEKSDTDECRFHGKSNDHGKNIFKYDPLKLPKNISITNHESKSIEGTAFFDYDENKLFDYFFLTDSKLKSLPRIDIHSNTCRHQHKMNLVTVPDVKWEAYILIMSKTSESFSHTRMPNDKDSFGDPIVTDENGKPTRKNIFQIHQKKARETGVSAKKMAKDFTGELHIKASTNNGANTFDYGANIEDKLNEILSKLSSVKEILDTISHRDEAAKGTAQGVMQKGTTGSSLPVFIEFSFPTIRVGGGWYWDLDKKDGKIKTIGNLQFGFEPLIQGKGGIDLVAAAEYIPIVKPVLVALRYVKVGAQWMCDNTPVKIDSELYFNLYVKGKIDIRQTIDFINSSNDKTDAKISLLIGVELGFKIKATIDKVIYTKSDKSGGEEISKTGFDGQLSAEAECGFVGIVTGGRDENGMYVQLRADFTGITLKVVGKLTIYQKGKKAKNYGLNDKFDLVDYHKDICKSEKMYVF</sequence>
<organism evidence="2 3">
    <name type="scientific">Flavobacterium shii</name>
    <dbReference type="NCBI Taxonomy" id="2987687"/>
    <lineage>
        <taxon>Bacteria</taxon>
        <taxon>Pseudomonadati</taxon>
        <taxon>Bacteroidota</taxon>
        <taxon>Flavobacteriia</taxon>
        <taxon>Flavobacteriales</taxon>
        <taxon>Flavobacteriaceae</taxon>
        <taxon>Flavobacterium</taxon>
    </lineage>
</organism>
<proteinExistence type="predicted"/>
<feature type="region of interest" description="Disordered" evidence="1">
    <location>
        <begin position="524"/>
        <end position="543"/>
    </location>
</feature>
<evidence type="ECO:0000256" key="1">
    <source>
        <dbReference type="SAM" id="MobiDB-lite"/>
    </source>
</evidence>
<keyword evidence="3" id="KW-1185">Reference proteome</keyword>
<evidence type="ECO:0000313" key="2">
    <source>
        <dbReference type="EMBL" id="MCV9929013.1"/>
    </source>
</evidence>
<accession>A0A9X2YVV5</accession>
<dbReference type="Proteomes" id="UP001151079">
    <property type="component" value="Unassembled WGS sequence"/>
</dbReference>
<dbReference type="EMBL" id="JAOZEW010000016">
    <property type="protein sequence ID" value="MCV9929013.1"/>
    <property type="molecule type" value="Genomic_DNA"/>
</dbReference>
<gene>
    <name evidence="2" type="ORF">OIU83_15210</name>
</gene>
<protein>
    <submittedName>
        <fullName evidence="2">Uncharacterized protein</fullName>
    </submittedName>
</protein>
<comment type="caution">
    <text evidence="2">The sequence shown here is derived from an EMBL/GenBank/DDBJ whole genome shotgun (WGS) entry which is preliminary data.</text>
</comment>
<dbReference type="AlphaFoldDB" id="A0A9X2YVV5"/>
<dbReference type="RefSeq" id="WP_264207117.1">
    <property type="nucleotide sequence ID" value="NZ_JAOZEW010000016.1"/>
</dbReference>